<dbReference type="InterPro" id="IPR019734">
    <property type="entry name" value="TPR_rpt"/>
</dbReference>
<dbReference type="InterPro" id="IPR011990">
    <property type="entry name" value="TPR-like_helical_dom_sf"/>
</dbReference>
<evidence type="ECO:0000256" key="2">
    <source>
        <dbReference type="SAM" id="SignalP"/>
    </source>
</evidence>
<dbReference type="Proteomes" id="UP001205861">
    <property type="component" value="Unassembled WGS sequence"/>
</dbReference>
<evidence type="ECO:0000256" key="1">
    <source>
        <dbReference type="PROSITE-ProRule" id="PRU00339"/>
    </source>
</evidence>
<reference evidence="3 4" key="1">
    <citation type="submission" date="2022-08" db="EMBL/GenBank/DDBJ databases">
        <title>Reclassification of Massilia species as members of the genera Telluria, Duganella, Pseudoduganella, Mokoshia gen. nov. and Zemynaea gen. nov. using orthogonal and non-orthogonal genome-based approaches.</title>
        <authorList>
            <person name="Bowman J.P."/>
        </authorList>
    </citation>
    <scope>NUCLEOTIDE SEQUENCE [LARGE SCALE GENOMIC DNA]</scope>
    <source>
        <strain evidence="3 4">JCM 31607</strain>
    </source>
</reference>
<name>A0ABT2BF04_9BURK</name>
<dbReference type="EMBL" id="JANUGV010000001">
    <property type="protein sequence ID" value="MCS0607094.1"/>
    <property type="molecule type" value="Genomic_DNA"/>
</dbReference>
<keyword evidence="1" id="KW-0802">TPR repeat</keyword>
<proteinExistence type="predicted"/>
<feature type="signal peptide" evidence="2">
    <location>
        <begin position="1"/>
        <end position="21"/>
    </location>
</feature>
<dbReference type="PROSITE" id="PS50005">
    <property type="entry name" value="TPR"/>
    <property type="match status" value="1"/>
</dbReference>
<evidence type="ECO:0000313" key="3">
    <source>
        <dbReference type="EMBL" id="MCS0607094.1"/>
    </source>
</evidence>
<dbReference type="Gene3D" id="1.25.40.10">
    <property type="entry name" value="Tetratricopeptide repeat domain"/>
    <property type="match status" value="2"/>
</dbReference>
<dbReference type="PANTHER" id="PTHR12558">
    <property type="entry name" value="CELL DIVISION CYCLE 16,23,27"/>
    <property type="match status" value="1"/>
</dbReference>
<comment type="caution">
    <text evidence="3">The sequence shown here is derived from an EMBL/GenBank/DDBJ whole genome shotgun (WGS) entry which is preliminary data.</text>
</comment>
<gene>
    <name evidence="3" type="ORF">NX773_02805</name>
</gene>
<feature type="repeat" description="TPR" evidence="1">
    <location>
        <begin position="243"/>
        <end position="276"/>
    </location>
</feature>
<dbReference type="SMART" id="SM00028">
    <property type="entry name" value="TPR"/>
    <property type="match status" value="3"/>
</dbReference>
<feature type="chain" id="PRO_5046311188" evidence="2">
    <location>
        <begin position="22"/>
        <end position="325"/>
    </location>
</feature>
<organism evidence="3 4">
    <name type="scientific">Massilia solisilvae</name>
    <dbReference type="NCBI Taxonomy" id="1811225"/>
    <lineage>
        <taxon>Bacteria</taxon>
        <taxon>Pseudomonadati</taxon>
        <taxon>Pseudomonadota</taxon>
        <taxon>Betaproteobacteria</taxon>
        <taxon>Burkholderiales</taxon>
        <taxon>Oxalobacteraceae</taxon>
        <taxon>Telluria group</taxon>
        <taxon>Massilia</taxon>
    </lineage>
</organism>
<keyword evidence="2" id="KW-0732">Signal</keyword>
<dbReference type="Pfam" id="PF13432">
    <property type="entry name" value="TPR_16"/>
    <property type="match status" value="1"/>
</dbReference>
<protein>
    <submittedName>
        <fullName evidence="3">Tetratricopeptide repeat protein</fullName>
    </submittedName>
</protein>
<sequence>MKKRSIIALVLGLVASAYAGAATEYAPLLRAKKFIEAEKLANATLARDPANPDAMLAKVNAILGSSGVLRVDEAVKVGEQCVAARPQAAACHLALGNALGTKAANASMMSAIGYAGTVRDAFKKAIELEPRNIQARFSLLEYYNAAPGIVGGGKDKAQDLAKQTAAVSAPASQLMLAQIDIADGQLAKAESVLLAVQPGNDDVVADRQRDLLTALGHNYLQNKKYADSERIFNLVQKRYPDSEAGLYGLGRLQQEQGRYREAIAAFEQALAVTELSSTHYRIAHAALSMGDKARAASEFDKALVAHTALPVKFRSDAQAQLKALR</sequence>
<dbReference type="PANTHER" id="PTHR12558:SF13">
    <property type="entry name" value="CELL DIVISION CYCLE PROTEIN 27 HOMOLOG"/>
    <property type="match status" value="1"/>
</dbReference>
<evidence type="ECO:0000313" key="4">
    <source>
        <dbReference type="Proteomes" id="UP001205861"/>
    </source>
</evidence>
<dbReference type="SUPFAM" id="SSF48452">
    <property type="entry name" value="TPR-like"/>
    <property type="match status" value="1"/>
</dbReference>
<accession>A0ABT2BF04</accession>
<keyword evidence="4" id="KW-1185">Reference proteome</keyword>
<dbReference type="Pfam" id="PF13181">
    <property type="entry name" value="TPR_8"/>
    <property type="match status" value="1"/>
</dbReference>
<dbReference type="RefSeq" id="WP_258854861.1">
    <property type="nucleotide sequence ID" value="NZ_JANUGV010000001.1"/>
</dbReference>